<dbReference type="Pfam" id="PF21113">
    <property type="entry name" value="LarA_C"/>
    <property type="match status" value="1"/>
</dbReference>
<keyword evidence="4" id="KW-1185">Reference proteome</keyword>
<dbReference type="Gene3D" id="3.90.226.30">
    <property type="match status" value="1"/>
</dbReference>
<dbReference type="InterPro" id="IPR048520">
    <property type="entry name" value="LarA_C"/>
</dbReference>
<dbReference type="EMBL" id="DF967972">
    <property type="protein sequence ID" value="GAP14681.1"/>
    <property type="molecule type" value="Genomic_DNA"/>
</dbReference>
<dbReference type="InterPro" id="IPR043166">
    <property type="entry name" value="LarA-like_C"/>
</dbReference>
<organism evidence="3">
    <name type="scientific">Longilinea arvoryzae</name>
    <dbReference type="NCBI Taxonomy" id="360412"/>
    <lineage>
        <taxon>Bacteria</taxon>
        <taxon>Bacillati</taxon>
        <taxon>Chloroflexota</taxon>
        <taxon>Anaerolineae</taxon>
        <taxon>Anaerolineales</taxon>
        <taxon>Anaerolineaceae</taxon>
        <taxon>Longilinea</taxon>
    </lineage>
</organism>
<dbReference type="PANTHER" id="PTHR33171:SF17">
    <property type="entry name" value="LARA-LIKE N-TERMINAL DOMAIN-CONTAINING PROTEIN"/>
    <property type="match status" value="1"/>
</dbReference>
<sequence>MRSTYALPYGKRTLEFSLPETLQVDWVAPAPVPGTQHPLTAVEEALEKPVDGKGLEQFRSAQSAAIAVNDKTRPVPLHLLLPPLLQKVEGLGIPPERIQLFFATGTHLPMAQAEMAALLPPALAERYPLISHDCDDPTGLVSLGTTSRRTPVLCSKSFLQADLKIVTGNIEPHHFAGFSGGAKTFSIGLAGRETIDRNHSLLLDPHSRTGEYELNPLRQDIEEIGRLGRIDLALNAVLNEKKEIVEVFAGSPGGVMQAGIPVARQVCQTATHGPYDLVIASVGGHPKDINLYQAQKALTHASMLTRDGGVVILVGACPEGSGSVGYETFMTQSASAEEALAKFDRINFHVGPHKAFQFARELVRIKVILVSEMAADLVRRLHLVPAGDPAMALDLALQILPSARRVAILPRAINTIPLLHKD</sequence>
<dbReference type="NCBIfam" id="NF033504">
    <property type="entry name" value="Ni_dep_LarA"/>
    <property type="match status" value="1"/>
</dbReference>
<evidence type="ECO:0000259" key="2">
    <source>
        <dbReference type="Pfam" id="PF21113"/>
    </source>
</evidence>
<dbReference type="InterPro" id="IPR018657">
    <property type="entry name" value="LarA-like_N"/>
</dbReference>
<dbReference type="Gene3D" id="3.40.50.11440">
    <property type="match status" value="1"/>
</dbReference>
<accession>A0A0S7BGK7</accession>
<feature type="domain" description="LarA-like N-terminal" evidence="1">
    <location>
        <begin position="9"/>
        <end position="210"/>
    </location>
</feature>
<gene>
    <name evidence="3" type="ORF">LARV_02455</name>
</gene>
<protein>
    <submittedName>
        <fullName evidence="3">Uncharacterized conserved protein</fullName>
    </submittedName>
</protein>
<dbReference type="Pfam" id="PF09861">
    <property type="entry name" value="Lar_N"/>
    <property type="match status" value="1"/>
</dbReference>
<dbReference type="AlphaFoldDB" id="A0A0S7BGK7"/>
<dbReference type="RefSeq" id="WP_075073919.1">
    <property type="nucleotide sequence ID" value="NZ_DF967972.1"/>
</dbReference>
<evidence type="ECO:0000313" key="3">
    <source>
        <dbReference type="EMBL" id="GAP14681.1"/>
    </source>
</evidence>
<dbReference type="PANTHER" id="PTHR33171">
    <property type="entry name" value="LAR_N DOMAIN-CONTAINING PROTEIN"/>
    <property type="match status" value="1"/>
</dbReference>
<dbReference type="STRING" id="360412.LARV_02455"/>
<dbReference type="InterPro" id="IPR048068">
    <property type="entry name" value="LarA-like"/>
</dbReference>
<dbReference type="GO" id="GO:0050043">
    <property type="term" value="F:lactate racemase activity"/>
    <property type="evidence" value="ECO:0007669"/>
    <property type="project" value="InterPro"/>
</dbReference>
<evidence type="ECO:0000259" key="1">
    <source>
        <dbReference type="Pfam" id="PF09861"/>
    </source>
</evidence>
<feature type="domain" description="Lactate racemase C-terminal" evidence="2">
    <location>
        <begin position="274"/>
        <end position="414"/>
    </location>
</feature>
<dbReference type="Proteomes" id="UP000055060">
    <property type="component" value="Unassembled WGS sequence"/>
</dbReference>
<evidence type="ECO:0000313" key="4">
    <source>
        <dbReference type="Proteomes" id="UP000055060"/>
    </source>
</evidence>
<name>A0A0S7BGK7_9CHLR</name>
<proteinExistence type="predicted"/>
<reference evidence="3" key="1">
    <citation type="submission" date="2015-07" db="EMBL/GenBank/DDBJ databases">
        <title>Draft Genome Sequences of Anaerolinea thermolimosa IMO-1, Bellilinea caldifistulae GOMI-1, Leptolinea tardivitalis YMTK-2, Levilinea saccharolytica KIBI-1,Longilinea arvoryzae KOME-1, Previously Described as Members of the Anaerolineaceae (Chloroflexi).</title>
        <authorList>
            <person name="Sekiguchi Y."/>
            <person name="Ohashi A."/>
            <person name="Matsuura N."/>
            <person name="Tourlousse M.D."/>
        </authorList>
    </citation>
    <scope>NUCLEOTIDE SEQUENCE [LARGE SCALE GENOMIC DNA]</scope>
    <source>
        <strain evidence="3">KOME-1</strain>
    </source>
</reference>
<dbReference type="InterPro" id="IPR047926">
    <property type="entry name" value="Ni_dep_LarA"/>
</dbReference>